<dbReference type="AlphaFoldDB" id="A0A7C3CB95"/>
<evidence type="ECO:0000313" key="7">
    <source>
        <dbReference type="EMBL" id="HFB54880.1"/>
    </source>
</evidence>
<evidence type="ECO:0000256" key="1">
    <source>
        <dbReference type="ARBA" id="ARBA00004370"/>
    </source>
</evidence>
<dbReference type="Pfam" id="PF07219">
    <property type="entry name" value="HemY_N"/>
    <property type="match status" value="1"/>
</dbReference>
<dbReference type="GO" id="GO:0016020">
    <property type="term" value="C:membrane"/>
    <property type="evidence" value="ECO:0007669"/>
    <property type="project" value="UniProtKB-SubCell"/>
</dbReference>
<evidence type="ECO:0000259" key="6">
    <source>
        <dbReference type="Pfam" id="PF07219"/>
    </source>
</evidence>
<dbReference type="InterPro" id="IPR010817">
    <property type="entry name" value="HemY_N"/>
</dbReference>
<dbReference type="InterPro" id="IPR011990">
    <property type="entry name" value="TPR-like_helical_dom_sf"/>
</dbReference>
<reference evidence="7" key="1">
    <citation type="journal article" date="2020" name="mSystems">
        <title>Genome- and Community-Level Interaction Insights into Carbon Utilization and Element Cycling Functions of Hydrothermarchaeota in Hydrothermal Sediment.</title>
        <authorList>
            <person name="Zhou Z."/>
            <person name="Liu Y."/>
            <person name="Xu W."/>
            <person name="Pan J."/>
            <person name="Luo Z.H."/>
            <person name="Li M."/>
        </authorList>
    </citation>
    <scope>NUCLEOTIDE SEQUENCE [LARGE SCALE GENOMIC DNA]</scope>
    <source>
        <strain evidence="7">HyVt-489</strain>
    </source>
</reference>
<evidence type="ECO:0000256" key="2">
    <source>
        <dbReference type="ARBA" id="ARBA00022692"/>
    </source>
</evidence>
<dbReference type="EMBL" id="DRMN01000201">
    <property type="protein sequence ID" value="HFB54880.1"/>
    <property type="molecule type" value="Genomic_DNA"/>
</dbReference>
<proteinExistence type="predicted"/>
<evidence type="ECO:0000256" key="4">
    <source>
        <dbReference type="ARBA" id="ARBA00023136"/>
    </source>
</evidence>
<name>A0A7C3CB95_9PROT</name>
<dbReference type="SUPFAM" id="SSF48452">
    <property type="entry name" value="TPR-like"/>
    <property type="match status" value="1"/>
</dbReference>
<dbReference type="Gene3D" id="1.25.40.10">
    <property type="entry name" value="Tetratricopeptide repeat domain"/>
    <property type="match status" value="1"/>
</dbReference>
<dbReference type="Proteomes" id="UP000886042">
    <property type="component" value="Unassembled WGS sequence"/>
</dbReference>
<keyword evidence="4 5" id="KW-0472">Membrane</keyword>
<keyword evidence="3 5" id="KW-1133">Transmembrane helix</keyword>
<protein>
    <submittedName>
        <fullName evidence="7">Heme biosynthesis protein HemY</fullName>
    </submittedName>
</protein>
<feature type="non-terminal residue" evidence="7">
    <location>
        <position position="313"/>
    </location>
</feature>
<sequence>MSRYLIPPLLIILALAGLLLYVGGSEMLSLTVLGKTYETKLQIAILLLFGAVIGIILLWSALVWAWRLPKRVKTGYGRMRSTNGLDAIEDALIAGEAGDGERARKRARRASELLGRPALSALVSAKAAEAAMDYDGAHQHYSTLLDDEKTKAAGLRGLARIAQAQGNFDQTIDMTSAAYHSQKAPSWAFDPLFRAQIAIQDWDGALETLALAEKRKHIDKSIARRRRAVLYAAKAAQLDAQDDSESARDMALKSHDIDPGFAPASALAARLLAHAGNTKKAASLLEKAWRQAPHPALSLAYFDLFSKDNSKTQ</sequence>
<evidence type="ECO:0000256" key="5">
    <source>
        <dbReference type="SAM" id="Phobius"/>
    </source>
</evidence>
<feature type="transmembrane region" description="Helical" evidence="5">
    <location>
        <begin position="43"/>
        <end position="66"/>
    </location>
</feature>
<evidence type="ECO:0000256" key="3">
    <source>
        <dbReference type="ARBA" id="ARBA00022989"/>
    </source>
</evidence>
<accession>A0A7C3CB95</accession>
<organism evidence="7">
    <name type="scientific">Hellea balneolensis</name>
    <dbReference type="NCBI Taxonomy" id="287478"/>
    <lineage>
        <taxon>Bacteria</taxon>
        <taxon>Pseudomonadati</taxon>
        <taxon>Pseudomonadota</taxon>
        <taxon>Alphaproteobacteria</taxon>
        <taxon>Maricaulales</taxon>
        <taxon>Robiginitomaculaceae</taxon>
        <taxon>Hellea</taxon>
    </lineage>
</organism>
<keyword evidence="2 5" id="KW-0812">Transmembrane</keyword>
<feature type="domain" description="HemY N-terminal" evidence="6">
    <location>
        <begin position="29"/>
        <end position="130"/>
    </location>
</feature>
<comment type="subcellular location">
    <subcellularLocation>
        <location evidence="1">Membrane</location>
    </subcellularLocation>
</comment>
<gene>
    <name evidence="7" type="ORF">ENJ46_03065</name>
</gene>
<comment type="caution">
    <text evidence="7">The sequence shown here is derived from an EMBL/GenBank/DDBJ whole genome shotgun (WGS) entry which is preliminary data.</text>
</comment>